<name>A0A8I6YHL2_HORVV</name>
<dbReference type="Proteomes" id="UP000011116">
    <property type="component" value="Chromosome 7H"/>
</dbReference>
<dbReference type="GeneID" id="123409254"/>
<reference evidence="3" key="1">
    <citation type="journal article" date="2012" name="Nature">
        <title>A physical, genetic and functional sequence assembly of the barley genome.</title>
        <authorList>
            <consortium name="The International Barley Genome Sequencing Consortium"/>
            <person name="Mayer K.F."/>
            <person name="Waugh R."/>
            <person name="Brown J.W."/>
            <person name="Schulman A."/>
            <person name="Langridge P."/>
            <person name="Platzer M."/>
            <person name="Fincher G.B."/>
            <person name="Muehlbauer G.J."/>
            <person name="Sato K."/>
            <person name="Close T.J."/>
            <person name="Wise R.P."/>
            <person name="Stein N."/>
        </authorList>
    </citation>
    <scope>NUCLEOTIDE SEQUENCE [LARGE SCALE GENOMIC DNA]</scope>
    <source>
        <strain evidence="3">cv. Morex</strain>
    </source>
</reference>
<dbReference type="Gramene" id="HORVU.MOREX.r3.7HG0744500.1">
    <property type="protein sequence ID" value="HORVU.MOREX.r3.7HG0744500.1.CDS1"/>
    <property type="gene ID" value="HORVU.MOREX.r3.7HG0744500"/>
</dbReference>
<feature type="domain" description="F-box" evidence="1">
    <location>
        <begin position="7"/>
        <end position="49"/>
    </location>
</feature>
<dbReference type="AlphaFoldDB" id="A0A8I6YHL2"/>
<gene>
    <name evidence="2" type="primary">LOC123409254</name>
</gene>
<dbReference type="PANTHER" id="PTHR31264">
    <property type="entry name" value="OS07G0554500 PROTEIN-RELATED"/>
    <property type="match status" value="1"/>
</dbReference>
<dbReference type="EnsemblPlants" id="HORVU.MOREX.r3.7HG0744500.1">
    <property type="protein sequence ID" value="HORVU.MOREX.r3.7HG0744500.1.CDS1"/>
    <property type="gene ID" value="HORVU.MOREX.r3.7HG0744500"/>
</dbReference>
<dbReference type="InterPro" id="IPR001810">
    <property type="entry name" value="F-box_dom"/>
</dbReference>
<dbReference type="Gramene" id="HORVU.MOREX.r2.7HG0617330.1">
    <property type="protein sequence ID" value="HORVU.MOREX.r2.7HG0617330.1.CDS.1"/>
    <property type="gene ID" value="HORVU.MOREX.r2.7HG0617330"/>
</dbReference>
<evidence type="ECO:0000313" key="3">
    <source>
        <dbReference type="Proteomes" id="UP000011116"/>
    </source>
</evidence>
<accession>A0A8I6YHL2</accession>
<sequence>MASPLTAIPDHLLTEIFLRLPEPADLVRASAACVPFRQLATEGSFLRRFRRLHAPPFLGFLNYDRFHPALPPHPSAPAARALAVAADFSFSFLPSRCRWAVQDTRDGRVLLHRLYKHEEQAPVFQELVVCDPLHRLYVLLPPVPDDLADSVNHPIPMAPRLRRIPFLVPLCEEDTETAAAEEKAFRVIWMAYSKTKLDALVFSSSTGQWQATESKDWSALVHGMTDKTVMSRTNPLFLSSHYAYGCFYWDWVMIGRKKLLVLDTRRMEFSIADLPPGEWSVEEIAIVEAGEGKLGMFGFHGEFASHLSYTIARNKGKSPVQWQMEKTISLDSGYKYHIRDATERYLLLTKTEASSPEHPLFEYFSINVKTLQLQRVCAKQSRRMYSWTHIYTNFPPSLASRTI</sequence>
<organism evidence="2 3">
    <name type="scientific">Hordeum vulgare subsp. vulgare</name>
    <name type="common">Domesticated barley</name>
    <dbReference type="NCBI Taxonomy" id="112509"/>
    <lineage>
        <taxon>Eukaryota</taxon>
        <taxon>Viridiplantae</taxon>
        <taxon>Streptophyta</taxon>
        <taxon>Embryophyta</taxon>
        <taxon>Tracheophyta</taxon>
        <taxon>Spermatophyta</taxon>
        <taxon>Magnoliopsida</taxon>
        <taxon>Liliopsida</taxon>
        <taxon>Poales</taxon>
        <taxon>Poaceae</taxon>
        <taxon>BOP clade</taxon>
        <taxon>Pooideae</taxon>
        <taxon>Triticodae</taxon>
        <taxon>Triticeae</taxon>
        <taxon>Hordeinae</taxon>
        <taxon>Hordeum</taxon>
    </lineage>
</organism>
<dbReference type="RefSeq" id="XP_044958139.1">
    <property type="nucleotide sequence ID" value="XM_045102204.1"/>
</dbReference>
<dbReference type="OrthoDB" id="687195at2759"/>
<reference evidence="2" key="3">
    <citation type="submission" date="2022-01" db="UniProtKB">
        <authorList>
            <consortium name="EnsemblPlants"/>
        </authorList>
    </citation>
    <scope>IDENTIFICATION</scope>
    <source>
        <strain evidence="2">subsp. vulgare</strain>
    </source>
</reference>
<dbReference type="KEGG" id="hvg:123409254"/>
<protein>
    <recommendedName>
        <fullName evidence="1">F-box domain-containing protein</fullName>
    </recommendedName>
</protein>
<evidence type="ECO:0000259" key="1">
    <source>
        <dbReference type="Pfam" id="PF12937"/>
    </source>
</evidence>
<evidence type="ECO:0000313" key="2">
    <source>
        <dbReference type="EnsemblPlants" id="HORVU.MOREX.r3.7HG0744500.1.CDS1"/>
    </source>
</evidence>
<reference evidence="2" key="2">
    <citation type="submission" date="2020-10" db="EMBL/GenBank/DDBJ databases">
        <authorList>
            <person name="Scholz U."/>
            <person name="Mascher M."/>
            <person name="Fiebig A."/>
        </authorList>
    </citation>
    <scope>NUCLEOTIDE SEQUENCE [LARGE SCALE GENOMIC DNA]</scope>
    <source>
        <strain evidence="2">cv. Morex</strain>
    </source>
</reference>
<keyword evidence="3" id="KW-1185">Reference proteome</keyword>
<dbReference type="InterPro" id="IPR036047">
    <property type="entry name" value="F-box-like_dom_sf"/>
</dbReference>
<dbReference type="PANTHER" id="PTHR31264:SF9">
    <property type="entry name" value="F-BOX DOMAIN-CONTAINING PROTEIN"/>
    <property type="match status" value="1"/>
</dbReference>
<dbReference type="SUPFAM" id="SSF81383">
    <property type="entry name" value="F-box domain"/>
    <property type="match status" value="1"/>
</dbReference>
<dbReference type="Pfam" id="PF12937">
    <property type="entry name" value="F-box-like"/>
    <property type="match status" value="1"/>
</dbReference>
<proteinExistence type="predicted"/>